<dbReference type="InterPro" id="IPR005467">
    <property type="entry name" value="His_kinase_dom"/>
</dbReference>
<evidence type="ECO:0000256" key="6">
    <source>
        <dbReference type="SAM" id="Phobius"/>
    </source>
</evidence>
<feature type="transmembrane region" description="Helical" evidence="6">
    <location>
        <begin position="217"/>
        <end position="236"/>
    </location>
</feature>
<evidence type="ECO:0000256" key="1">
    <source>
        <dbReference type="ARBA" id="ARBA00000085"/>
    </source>
</evidence>
<evidence type="ECO:0000256" key="2">
    <source>
        <dbReference type="ARBA" id="ARBA00012438"/>
    </source>
</evidence>
<feature type="transmembrane region" description="Helical" evidence="6">
    <location>
        <begin position="303"/>
        <end position="323"/>
    </location>
</feature>
<feature type="transmembrane region" description="Helical" evidence="6">
    <location>
        <begin position="150"/>
        <end position="170"/>
    </location>
</feature>
<dbReference type="PANTHER" id="PTHR24421:SF10">
    <property type="entry name" value="NITRATE_NITRITE SENSOR PROTEIN NARQ"/>
    <property type="match status" value="1"/>
</dbReference>
<keyword evidence="6" id="KW-0812">Transmembrane</keyword>
<feature type="transmembrane region" description="Helical" evidence="6">
    <location>
        <begin position="368"/>
        <end position="389"/>
    </location>
</feature>
<proteinExistence type="predicted"/>
<feature type="transmembrane region" description="Helical" evidence="6">
    <location>
        <begin position="270"/>
        <end position="291"/>
    </location>
</feature>
<evidence type="ECO:0000313" key="8">
    <source>
        <dbReference type="EMBL" id="QPZ92579.1"/>
    </source>
</evidence>
<reference evidence="8 9" key="1">
    <citation type="submission" date="2020-05" db="EMBL/GenBank/DDBJ databases">
        <title>Thioclava electrotropha strain Elox9 finished genome.</title>
        <authorList>
            <person name="Rowe A.R."/>
            <person name="Wilbanks E.G."/>
        </authorList>
    </citation>
    <scope>NUCLEOTIDE SEQUENCE [LARGE SCALE GENOMIC DNA]</scope>
    <source>
        <strain evidence="8 9">Elox9</strain>
    </source>
</reference>
<dbReference type="Proteomes" id="UP000192422">
    <property type="component" value="Chromosome"/>
</dbReference>
<evidence type="ECO:0000256" key="5">
    <source>
        <dbReference type="ARBA" id="ARBA00023012"/>
    </source>
</evidence>
<dbReference type="Gene3D" id="3.30.565.10">
    <property type="entry name" value="Histidine kinase-like ATPase, C-terminal domain"/>
    <property type="match status" value="1"/>
</dbReference>
<accession>A0ABX6YZ82</accession>
<dbReference type="PROSITE" id="PS50109">
    <property type="entry name" value="HIS_KIN"/>
    <property type="match status" value="1"/>
</dbReference>
<feature type="domain" description="Histidine kinase" evidence="7">
    <location>
        <begin position="540"/>
        <end position="719"/>
    </location>
</feature>
<evidence type="ECO:0000259" key="7">
    <source>
        <dbReference type="PROSITE" id="PS50109"/>
    </source>
</evidence>
<keyword evidence="6" id="KW-0472">Membrane</keyword>
<comment type="catalytic activity">
    <reaction evidence="1">
        <text>ATP + protein L-histidine = ADP + protein N-phospho-L-histidine.</text>
        <dbReference type="EC" id="2.7.13.3"/>
    </reaction>
</comment>
<dbReference type="InterPro" id="IPR050482">
    <property type="entry name" value="Sensor_HK_TwoCompSys"/>
</dbReference>
<evidence type="ECO:0000256" key="3">
    <source>
        <dbReference type="ARBA" id="ARBA00022679"/>
    </source>
</evidence>
<name>A0ABX6YZ82_9RHOB</name>
<dbReference type="GO" id="GO:0016301">
    <property type="term" value="F:kinase activity"/>
    <property type="evidence" value="ECO:0007669"/>
    <property type="project" value="UniProtKB-KW"/>
</dbReference>
<feature type="transmembrane region" description="Helical" evidence="6">
    <location>
        <begin position="177"/>
        <end position="197"/>
    </location>
</feature>
<dbReference type="InterPro" id="IPR036890">
    <property type="entry name" value="HATPase_C_sf"/>
</dbReference>
<dbReference type="InterPro" id="IPR003594">
    <property type="entry name" value="HATPase_dom"/>
</dbReference>
<keyword evidence="6" id="KW-1133">Transmembrane helix</keyword>
<evidence type="ECO:0000313" key="9">
    <source>
        <dbReference type="Proteomes" id="UP000192422"/>
    </source>
</evidence>
<sequence length="721" mass="78069">MARRFTPVRILIGTAVLCALIAALTVFVALAQPWMGLRLSAEPETGAEARAVMIRAIAPDGPASQVLPPSLVGAPLVALSGMPLVAFDMVEEPDVAEDFVAMRMFLDRQQKLNTLIRAPQVILETGGDDAARFTVVPRSSRPITSLPPVFWVQILSGMVSAMIGVWVLSLRRGQLPARLLAIAGGGVMLSAFAAALYSTRELALPGALFRWLGALNHAGALMFGVAMLSLLLVYPVRLVSMRLLWGLTVFFAGVWVVETARALPLGPAELFHLPAVLLMLAIVLAGIAQFVKTAGDPAARAAVRWFALSVGAGAGGFVLFILVPPLFSAEPVLSQGYAFALFALLFMGVAAGVARYQLFDLDRVTFRLVFYFGAVALLVMIDAVLIYVVSLSRPAAFALSLAAIAWIYLPLRERLAVWLTPKSRMPRDAIFNRIVDVALAPHELRQGKWQQVLRDCFEPLEIAIDTGSEQSHPRLVNEGVSLIIPGVSELDPLRLSYARTGRALFNLEDQRFATEIHTMLAHAISSRNAYSSGMQDERIRIARDLHDNLGAQLLSALHSKTDQRKDTLIRDTIADMRDIVKNAARGGLSIGDLLADLRLETSERLEFANIRLTWDTTCDDEAAFVASGAAHGFRSVLRELVSNALRHSKGRSLDVRLTYRNGTLRFTVRDDGVGLPAEAPDQGHGLANINARILALGGHIAFEDAAPGLKASGQLELLGEI</sequence>
<dbReference type="SUPFAM" id="SSF55874">
    <property type="entry name" value="ATPase domain of HSP90 chaperone/DNA topoisomerase II/histidine kinase"/>
    <property type="match status" value="1"/>
</dbReference>
<gene>
    <name evidence="8" type="ORF">AKL02_017925</name>
</gene>
<keyword evidence="9" id="KW-1185">Reference proteome</keyword>
<dbReference type="SMART" id="SM00387">
    <property type="entry name" value="HATPase_c"/>
    <property type="match status" value="1"/>
</dbReference>
<dbReference type="CDD" id="cd16917">
    <property type="entry name" value="HATPase_UhpB-NarQ-NarX-like"/>
    <property type="match status" value="1"/>
</dbReference>
<feature type="transmembrane region" description="Helical" evidence="6">
    <location>
        <begin position="243"/>
        <end position="264"/>
    </location>
</feature>
<organism evidence="8 9">
    <name type="scientific">Thioclava electrotropha</name>
    <dbReference type="NCBI Taxonomy" id="1549850"/>
    <lineage>
        <taxon>Bacteria</taxon>
        <taxon>Pseudomonadati</taxon>
        <taxon>Pseudomonadota</taxon>
        <taxon>Alphaproteobacteria</taxon>
        <taxon>Rhodobacterales</taxon>
        <taxon>Paracoccaceae</taxon>
        <taxon>Thioclava</taxon>
    </lineage>
</organism>
<feature type="transmembrane region" description="Helical" evidence="6">
    <location>
        <begin position="335"/>
        <end position="356"/>
    </location>
</feature>
<keyword evidence="4 8" id="KW-0418">Kinase</keyword>
<dbReference type="EC" id="2.7.13.3" evidence="2"/>
<dbReference type="Pfam" id="PF02518">
    <property type="entry name" value="HATPase_c"/>
    <property type="match status" value="1"/>
</dbReference>
<protein>
    <recommendedName>
        <fullName evidence="2">histidine kinase</fullName>
        <ecNumber evidence="2">2.7.13.3</ecNumber>
    </recommendedName>
</protein>
<dbReference type="RefSeq" id="WP_083078257.1">
    <property type="nucleotide sequence ID" value="NZ_CP053562.1"/>
</dbReference>
<dbReference type="PANTHER" id="PTHR24421">
    <property type="entry name" value="NITRATE/NITRITE SENSOR PROTEIN NARX-RELATED"/>
    <property type="match status" value="1"/>
</dbReference>
<keyword evidence="5" id="KW-0902">Two-component regulatory system</keyword>
<dbReference type="EMBL" id="CP053562">
    <property type="protein sequence ID" value="QPZ92579.1"/>
    <property type="molecule type" value="Genomic_DNA"/>
</dbReference>
<evidence type="ECO:0000256" key="4">
    <source>
        <dbReference type="ARBA" id="ARBA00022777"/>
    </source>
</evidence>
<keyword evidence="3" id="KW-0808">Transferase</keyword>